<gene>
    <name evidence="2" type="ORF">RJ641_025112</name>
</gene>
<dbReference type="PANTHER" id="PTHR47723:SF19">
    <property type="entry name" value="POLYNUCLEOTIDYL TRANSFERASE, RIBONUCLEASE H-LIKE SUPERFAMILY PROTEIN"/>
    <property type="match status" value="1"/>
</dbReference>
<dbReference type="PANTHER" id="PTHR47723">
    <property type="entry name" value="OS05G0353850 PROTEIN"/>
    <property type="match status" value="1"/>
</dbReference>
<dbReference type="InterPro" id="IPR002156">
    <property type="entry name" value="RNaseH_domain"/>
</dbReference>
<accession>A0AAN8ZSK3</accession>
<evidence type="ECO:0000313" key="3">
    <source>
        <dbReference type="Proteomes" id="UP001370490"/>
    </source>
</evidence>
<dbReference type="InterPro" id="IPR036397">
    <property type="entry name" value="RNaseH_sf"/>
</dbReference>
<dbReference type="GO" id="GO:0003676">
    <property type="term" value="F:nucleic acid binding"/>
    <property type="evidence" value="ECO:0007669"/>
    <property type="project" value="InterPro"/>
</dbReference>
<dbReference type="Gene3D" id="3.30.420.10">
    <property type="entry name" value="Ribonuclease H-like superfamily/Ribonuclease H"/>
    <property type="match status" value="1"/>
</dbReference>
<evidence type="ECO:0000259" key="1">
    <source>
        <dbReference type="Pfam" id="PF13456"/>
    </source>
</evidence>
<keyword evidence="3" id="KW-1185">Reference proteome</keyword>
<reference evidence="2 3" key="1">
    <citation type="submission" date="2023-12" db="EMBL/GenBank/DDBJ databases">
        <title>A high-quality genome assembly for Dillenia turbinata (Dilleniales).</title>
        <authorList>
            <person name="Chanderbali A."/>
        </authorList>
    </citation>
    <scope>NUCLEOTIDE SEQUENCE [LARGE SCALE GENOMIC DNA]</scope>
    <source>
        <strain evidence="2">LSX21</strain>
        <tissue evidence="2">Leaf</tissue>
    </source>
</reference>
<dbReference type="Proteomes" id="UP001370490">
    <property type="component" value="Unassembled WGS sequence"/>
</dbReference>
<organism evidence="2 3">
    <name type="scientific">Dillenia turbinata</name>
    <dbReference type="NCBI Taxonomy" id="194707"/>
    <lineage>
        <taxon>Eukaryota</taxon>
        <taxon>Viridiplantae</taxon>
        <taxon>Streptophyta</taxon>
        <taxon>Embryophyta</taxon>
        <taxon>Tracheophyta</taxon>
        <taxon>Spermatophyta</taxon>
        <taxon>Magnoliopsida</taxon>
        <taxon>eudicotyledons</taxon>
        <taxon>Gunneridae</taxon>
        <taxon>Pentapetalae</taxon>
        <taxon>Dilleniales</taxon>
        <taxon>Dilleniaceae</taxon>
        <taxon>Dillenia</taxon>
    </lineage>
</organism>
<dbReference type="AlphaFoldDB" id="A0AAN8ZSK3"/>
<evidence type="ECO:0000313" key="2">
    <source>
        <dbReference type="EMBL" id="KAK6944010.1"/>
    </source>
</evidence>
<comment type="caution">
    <text evidence="2">The sequence shown here is derived from an EMBL/GenBank/DDBJ whole genome shotgun (WGS) entry which is preliminary data.</text>
</comment>
<protein>
    <submittedName>
        <fullName evidence="2">Ribonuclease H domain</fullName>
    </submittedName>
</protein>
<feature type="domain" description="RNase H type-1" evidence="1">
    <location>
        <begin position="1"/>
        <end position="57"/>
    </location>
</feature>
<name>A0AAN8ZSK3_9MAGN</name>
<sequence length="103" mass="11693">MECDSLNLMKVVNEDVDRNHPVKHLISECKTLMKELGIHKAIHIFRETNQCADKLAALGKRAAEGVHVLSHPPEELSKLLRLDVEGSLWPKKIRFSPGDRVFL</sequence>
<dbReference type="InterPro" id="IPR053151">
    <property type="entry name" value="RNase_H-like"/>
</dbReference>
<dbReference type="Pfam" id="PF13456">
    <property type="entry name" value="RVT_3"/>
    <property type="match status" value="1"/>
</dbReference>
<proteinExistence type="predicted"/>
<dbReference type="EMBL" id="JBAMMX010000003">
    <property type="protein sequence ID" value="KAK6944010.1"/>
    <property type="molecule type" value="Genomic_DNA"/>
</dbReference>
<dbReference type="GO" id="GO:0004523">
    <property type="term" value="F:RNA-DNA hybrid ribonuclease activity"/>
    <property type="evidence" value="ECO:0007669"/>
    <property type="project" value="InterPro"/>
</dbReference>